<dbReference type="EMBL" id="JARBJD010000147">
    <property type="protein sequence ID" value="KAK2949869.1"/>
    <property type="molecule type" value="Genomic_DNA"/>
</dbReference>
<sequence length="100" mass="10492">MPKICNRPLCFLFLVCSSSLVSCGEREDDDEEREGGTVENTARGAEESMIARGLKTAGYFACKLLTMPSKTSGGISNGVGGGGGRNISPGFVVMNDRADP</sequence>
<accession>A0ABQ9XG87</accession>
<evidence type="ECO:0000313" key="3">
    <source>
        <dbReference type="EMBL" id="KAK2949869.1"/>
    </source>
</evidence>
<evidence type="ECO:0000313" key="4">
    <source>
        <dbReference type="Proteomes" id="UP001281761"/>
    </source>
</evidence>
<keyword evidence="2" id="KW-0732">Signal</keyword>
<feature type="signal peptide" evidence="2">
    <location>
        <begin position="1"/>
        <end position="24"/>
    </location>
</feature>
<feature type="region of interest" description="Disordered" evidence="1">
    <location>
        <begin position="24"/>
        <end position="44"/>
    </location>
</feature>
<reference evidence="3 4" key="1">
    <citation type="journal article" date="2022" name="bioRxiv">
        <title>Genomics of Preaxostyla Flagellates Illuminates Evolutionary Transitions and the Path Towards Mitochondrial Loss.</title>
        <authorList>
            <person name="Novak L.V.F."/>
            <person name="Treitli S.C."/>
            <person name="Pyrih J."/>
            <person name="Halakuc P."/>
            <person name="Pipaliya S.V."/>
            <person name="Vacek V."/>
            <person name="Brzon O."/>
            <person name="Soukal P."/>
            <person name="Eme L."/>
            <person name="Dacks J.B."/>
            <person name="Karnkowska A."/>
            <person name="Elias M."/>
            <person name="Hampl V."/>
        </authorList>
    </citation>
    <scope>NUCLEOTIDE SEQUENCE [LARGE SCALE GENOMIC DNA]</scope>
    <source>
        <strain evidence="3">NAU3</strain>
        <tissue evidence="3">Gut</tissue>
    </source>
</reference>
<organism evidence="3 4">
    <name type="scientific">Blattamonas nauphoetae</name>
    <dbReference type="NCBI Taxonomy" id="2049346"/>
    <lineage>
        <taxon>Eukaryota</taxon>
        <taxon>Metamonada</taxon>
        <taxon>Preaxostyla</taxon>
        <taxon>Oxymonadida</taxon>
        <taxon>Blattamonas</taxon>
    </lineage>
</organism>
<keyword evidence="4" id="KW-1185">Reference proteome</keyword>
<protein>
    <recommendedName>
        <fullName evidence="5">Lipoprotein</fullName>
    </recommendedName>
</protein>
<evidence type="ECO:0000256" key="2">
    <source>
        <dbReference type="SAM" id="SignalP"/>
    </source>
</evidence>
<name>A0ABQ9XG87_9EUKA</name>
<proteinExistence type="predicted"/>
<comment type="caution">
    <text evidence="3">The sequence shown here is derived from an EMBL/GenBank/DDBJ whole genome shotgun (WGS) entry which is preliminary data.</text>
</comment>
<dbReference type="Proteomes" id="UP001281761">
    <property type="component" value="Unassembled WGS sequence"/>
</dbReference>
<dbReference type="PROSITE" id="PS51257">
    <property type="entry name" value="PROKAR_LIPOPROTEIN"/>
    <property type="match status" value="1"/>
</dbReference>
<gene>
    <name evidence="3" type="ORF">BLNAU_15172</name>
</gene>
<evidence type="ECO:0000256" key="1">
    <source>
        <dbReference type="SAM" id="MobiDB-lite"/>
    </source>
</evidence>
<feature type="chain" id="PRO_5046619754" description="Lipoprotein" evidence="2">
    <location>
        <begin position="25"/>
        <end position="100"/>
    </location>
</feature>
<evidence type="ECO:0008006" key="5">
    <source>
        <dbReference type="Google" id="ProtNLM"/>
    </source>
</evidence>